<keyword evidence="14" id="KW-1185">Reference proteome</keyword>
<evidence type="ECO:0000313" key="13">
    <source>
        <dbReference type="EMBL" id="CRK90842.1"/>
    </source>
</evidence>
<keyword evidence="2 12" id="KW-0716">Sensory transduction</keyword>
<comment type="function">
    <text evidence="9">Odorant receptor which mediates acceptance or avoidance behavior, depending on its substrates. The odorant receptor repertoire encodes a large collection of odor stimuli that vary widely in identity, intensity, and duration. May form a complex with Orco to form odorant-sensing units, providing sensitive and prolonged odorant signaling and calcium permeability.</text>
</comment>
<feature type="transmembrane region" description="Helical" evidence="12">
    <location>
        <begin position="254"/>
        <end position="275"/>
    </location>
</feature>
<proteinExistence type="inferred from homology"/>
<evidence type="ECO:0000256" key="7">
    <source>
        <dbReference type="ARBA" id="ARBA00023170"/>
    </source>
</evidence>
<name>A0A1J1HTF3_9DIPT</name>
<dbReference type="OrthoDB" id="7757420at2759"/>
<comment type="subcellular location">
    <subcellularLocation>
        <location evidence="12">Cell membrane</location>
        <topology evidence="12">Multi-pass membrane protein</topology>
    </subcellularLocation>
    <subcellularLocation>
        <location evidence="1">Membrane</location>
        <topology evidence="1">Multi-pass membrane protein</topology>
    </subcellularLocation>
</comment>
<evidence type="ECO:0000256" key="4">
    <source>
        <dbReference type="ARBA" id="ARBA00022725"/>
    </source>
</evidence>
<feature type="transmembrane region" description="Helical" evidence="12">
    <location>
        <begin position="287"/>
        <end position="308"/>
    </location>
</feature>
<evidence type="ECO:0000256" key="3">
    <source>
        <dbReference type="ARBA" id="ARBA00022692"/>
    </source>
</evidence>
<reference evidence="13 14" key="1">
    <citation type="submission" date="2015-04" db="EMBL/GenBank/DDBJ databases">
        <authorList>
            <person name="Syromyatnikov M.Y."/>
            <person name="Popov V.N."/>
        </authorList>
    </citation>
    <scope>NUCLEOTIDE SEQUENCE [LARGE SCALE GENOMIC DNA]</scope>
</reference>
<keyword evidence="4 12" id="KW-0552">Olfaction</keyword>
<evidence type="ECO:0000256" key="6">
    <source>
        <dbReference type="ARBA" id="ARBA00023136"/>
    </source>
</evidence>
<feature type="transmembrane region" description="Helical" evidence="12">
    <location>
        <begin position="71"/>
        <end position="89"/>
    </location>
</feature>
<organism evidence="13 14">
    <name type="scientific">Clunio marinus</name>
    <dbReference type="NCBI Taxonomy" id="568069"/>
    <lineage>
        <taxon>Eukaryota</taxon>
        <taxon>Metazoa</taxon>
        <taxon>Ecdysozoa</taxon>
        <taxon>Arthropoda</taxon>
        <taxon>Hexapoda</taxon>
        <taxon>Insecta</taxon>
        <taxon>Pterygota</taxon>
        <taxon>Neoptera</taxon>
        <taxon>Endopterygota</taxon>
        <taxon>Diptera</taxon>
        <taxon>Nematocera</taxon>
        <taxon>Chironomoidea</taxon>
        <taxon>Chironomidae</taxon>
        <taxon>Clunio</taxon>
    </lineage>
</organism>
<evidence type="ECO:0000256" key="1">
    <source>
        <dbReference type="ARBA" id="ARBA00004141"/>
    </source>
</evidence>
<evidence type="ECO:0000256" key="11">
    <source>
        <dbReference type="ARBA" id="ARBA00038679"/>
    </source>
</evidence>
<dbReference type="Pfam" id="PF02949">
    <property type="entry name" value="7tm_6"/>
    <property type="match status" value="1"/>
</dbReference>
<evidence type="ECO:0000256" key="2">
    <source>
        <dbReference type="ARBA" id="ARBA00022606"/>
    </source>
</evidence>
<dbReference type="PANTHER" id="PTHR21137:SF37">
    <property type="entry name" value="ODORANT RECEPTOR 46A, ISOFORM B-RELATED"/>
    <property type="match status" value="1"/>
</dbReference>
<keyword evidence="5 12" id="KW-1133">Transmembrane helix</keyword>
<evidence type="ECO:0000256" key="8">
    <source>
        <dbReference type="ARBA" id="ARBA00023224"/>
    </source>
</evidence>
<dbReference type="GO" id="GO:0005549">
    <property type="term" value="F:odorant binding"/>
    <property type="evidence" value="ECO:0007669"/>
    <property type="project" value="InterPro"/>
</dbReference>
<dbReference type="PANTHER" id="PTHR21137">
    <property type="entry name" value="ODORANT RECEPTOR"/>
    <property type="match status" value="1"/>
</dbReference>
<keyword evidence="3 12" id="KW-0812">Transmembrane</keyword>
<sequence length="385" mass="44676">MNTENYLICFKLPILILKTFGFWKEEPWSKLRWMYSILIRYLFLDCIVIAYSVHLIKSLGIRSIADISTTLSYLLTIYGLFFKSMWIIIKQKKIRSMMKSLEELLKVTSFGKTNERNLMQHENNRMMKVERIFYGSSIVLAFFVLIKAIAFDSRIGKIPLDTWIFFNMEPNSFLYWLVVAQECFATLFVIIVNFSLDMIQIVFMHYLTVMLKELSIEIESIQPEDDTKDYDRFCKCVDCFVQLKDLGGEISTHLSLTFFVQAILSSVILCTSAFLLSTLSFTNEMPIIIRTVIYGISMMIQIFLPCYYGNELTLISNKISTTLFHSKWLDGSKKYKKAVTIFMENAKRSINISAFGFVFVDIGTLTTILNSTYSLYALVSKLNTK</sequence>
<comment type="subunit">
    <text evidence="11">Interacts with Orco. Complexes exist early in the endomembrane system in olfactory sensory neurons (OSNs), coupling these complexes to the conserved ciliary trafficking pathway.</text>
</comment>
<evidence type="ECO:0000256" key="9">
    <source>
        <dbReference type="ARBA" id="ARBA00037764"/>
    </source>
</evidence>
<protein>
    <recommendedName>
        <fullName evidence="12">Odorant receptor</fullName>
    </recommendedName>
</protein>
<evidence type="ECO:0000256" key="5">
    <source>
        <dbReference type="ARBA" id="ARBA00022989"/>
    </source>
</evidence>
<feature type="transmembrane region" description="Helical" evidence="12">
    <location>
        <begin position="132"/>
        <end position="153"/>
    </location>
</feature>
<keyword evidence="6 12" id="KW-0472">Membrane</keyword>
<dbReference type="InterPro" id="IPR004117">
    <property type="entry name" value="7tm6_olfct_rcpt"/>
</dbReference>
<dbReference type="STRING" id="568069.A0A1J1HTF3"/>
<accession>A0A1J1HTF3</accession>
<comment type="similarity">
    <text evidence="10">Belongs to the insect chemoreceptor superfamily. Heteromeric odorant receptor channel (TC 1.A.69) family. Or2a subfamily.</text>
</comment>
<dbReference type="GO" id="GO:0007165">
    <property type="term" value="P:signal transduction"/>
    <property type="evidence" value="ECO:0007669"/>
    <property type="project" value="UniProtKB-KW"/>
</dbReference>
<evidence type="ECO:0000313" key="14">
    <source>
        <dbReference type="Proteomes" id="UP000183832"/>
    </source>
</evidence>
<feature type="transmembrane region" description="Helical" evidence="12">
    <location>
        <begin position="35"/>
        <end position="56"/>
    </location>
</feature>
<dbReference type="GO" id="GO:0004984">
    <property type="term" value="F:olfactory receptor activity"/>
    <property type="evidence" value="ECO:0007669"/>
    <property type="project" value="InterPro"/>
</dbReference>
<gene>
    <name evidence="13" type="ORF">CLUMA_CG004532</name>
</gene>
<feature type="transmembrane region" description="Helical" evidence="12">
    <location>
        <begin position="173"/>
        <end position="196"/>
    </location>
</feature>
<dbReference type="EMBL" id="CVRI01000020">
    <property type="protein sequence ID" value="CRK90842.1"/>
    <property type="molecule type" value="Genomic_DNA"/>
</dbReference>
<dbReference type="Proteomes" id="UP000183832">
    <property type="component" value="Unassembled WGS sequence"/>
</dbReference>
<evidence type="ECO:0000256" key="10">
    <source>
        <dbReference type="ARBA" id="ARBA00037946"/>
    </source>
</evidence>
<evidence type="ECO:0000256" key="12">
    <source>
        <dbReference type="RuleBase" id="RU351113"/>
    </source>
</evidence>
<keyword evidence="7 12" id="KW-0675">Receptor</keyword>
<keyword evidence="8 12" id="KW-0807">Transducer</keyword>
<dbReference type="AlphaFoldDB" id="A0A1J1HTF3"/>
<feature type="transmembrane region" description="Helical" evidence="12">
    <location>
        <begin position="352"/>
        <end position="376"/>
    </location>
</feature>
<dbReference type="GO" id="GO:0005886">
    <property type="term" value="C:plasma membrane"/>
    <property type="evidence" value="ECO:0007669"/>
    <property type="project" value="UniProtKB-SubCell"/>
</dbReference>